<dbReference type="GO" id="GO:0033499">
    <property type="term" value="P:galactose catabolic process via UDP-galactose, Leloir pathway"/>
    <property type="evidence" value="ECO:0007669"/>
    <property type="project" value="TreeGrafter"/>
</dbReference>
<dbReference type="PANTHER" id="PTHR43725">
    <property type="entry name" value="UDP-GLUCOSE 4-EPIMERASE"/>
    <property type="match status" value="1"/>
</dbReference>
<evidence type="ECO:0000256" key="6">
    <source>
        <dbReference type="ARBA" id="ARBA00023144"/>
    </source>
</evidence>
<dbReference type="InterPro" id="IPR001509">
    <property type="entry name" value="Epimerase_deHydtase"/>
</dbReference>
<comment type="catalytic activity">
    <reaction evidence="1">
        <text>UDP-N-acetyl-alpha-D-glucosamine = UDP-N-acetyl-alpha-D-galactosamine</text>
        <dbReference type="Rhea" id="RHEA:20517"/>
        <dbReference type="ChEBI" id="CHEBI:57705"/>
        <dbReference type="ChEBI" id="CHEBI:67138"/>
        <dbReference type="EC" id="5.1.3.7"/>
    </reaction>
</comment>
<dbReference type="NCBIfam" id="TIGR01179">
    <property type="entry name" value="galE"/>
    <property type="match status" value="1"/>
</dbReference>
<dbReference type="AlphaFoldDB" id="A0A914PGZ2"/>
<dbReference type="EC" id="5.1.3.2" evidence="8"/>
<evidence type="ECO:0000259" key="9">
    <source>
        <dbReference type="Pfam" id="PF01370"/>
    </source>
</evidence>
<comment type="pathway">
    <text evidence="4 8">Carbohydrate metabolism; galactose metabolism.</text>
</comment>
<comment type="subunit">
    <text evidence="8">Homodimer.</text>
</comment>
<comment type="cofactor">
    <cofactor evidence="3 8">
        <name>NAD(+)</name>
        <dbReference type="ChEBI" id="CHEBI:57540"/>
    </cofactor>
</comment>
<feature type="domain" description="NAD-dependent epimerase/dehydratase" evidence="9">
    <location>
        <begin position="3"/>
        <end position="271"/>
    </location>
</feature>
<evidence type="ECO:0000256" key="4">
    <source>
        <dbReference type="ARBA" id="ARBA00004947"/>
    </source>
</evidence>
<organism evidence="10 11">
    <name type="scientific">Panagrolaimus davidi</name>
    <dbReference type="NCBI Taxonomy" id="227884"/>
    <lineage>
        <taxon>Eukaryota</taxon>
        <taxon>Metazoa</taxon>
        <taxon>Ecdysozoa</taxon>
        <taxon>Nematoda</taxon>
        <taxon>Chromadorea</taxon>
        <taxon>Rhabditida</taxon>
        <taxon>Tylenchina</taxon>
        <taxon>Panagrolaimomorpha</taxon>
        <taxon>Panagrolaimoidea</taxon>
        <taxon>Panagrolaimidae</taxon>
        <taxon>Panagrolaimus</taxon>
    </lineage>
</organism>
<dbReference type="SUPFAM" id="SSF51735">
    <property type="entry name" value="NAD(P)-binding Rossmann-fold domains"/>
    <property type="match status" value="1"/>
</dbReference>
<dbReference type="InterPro" id="IPR036291">
    <property type="entry name" value="NAD(P)-bd_dom_sf"/>
</dbReference>
<comment type="similarity">
    <text evidence="8">Belongs to the NAD(P)-dependent epimerase/dehydratase family.</text>
</comment>
<dbReference type="GO" id="GO:0005829">
    <property type="term" value="C:cytosol"/>
    <property type="evidence" value="ECO:0007669"/>
    <property type="project" value="TreeGrafter"/>
</dbReference>
<dbReference type="Proteomes" id="UP000887578">
    <property type="component" value="Unplaced"/>
</dbReference>
<dbReference type="Pfam" id="PF01370">
    <property type="entry name" value="Epimerase"/>
    <property type="match status" value="1"/>
</dbReference>
<accession>A0A914PGZ2</accession>
<name>A0A914PGZ2_9BILA</name>
<evidence type="ECO:0000256" key="8">
    <source>
        <dbReference type="RuleBase" id="RU366046"/>
    </source>
</evidence>
<sequence length="356" mass="39948">MHILVTGGTGYIGSHCVLELLQSNHTVTVISNLVNSATDYKGQPLSLKRIESFTNKKVNFKKVDLLDLQELEKTLKSENFDAVMHFASLKSVGESCREPLKYYYSNIVGSLNLISVCKKYNVKNLIFSSSVTVYGTSTHCLLKEDDAIGEKITNPYGQTKYMLEKMFKDIAKSDKDWNIICLRYSILVGAHPSGIIGEDQKGIPNNLVPNIIHVIKGKIPYLTIFGNDFNTFDGTCVRDYIHVTDVASANLCALNRIIEEKNIGFEIYNIGMGKGYSVLEVVKAMENASGKKIPLKIMPHRVGDVEYLCCDPTLAAKNLKWSTQFNLEEMCRDVINWQQKNPEGYVNKDHENLKTG</sequence>
<evidence type="ECO:0000256" key="5">
    <source>
        <dbReference type="ARBA" id="ARBA00023027"/>
    </source>
</evidence>
<dbReference type="Gene3D" id="3.40.50.720">
    <property type="entry name" value="NAD(P)-binding Rossmann-like Domain"/>
    <property type="match status" value="1"/>
</dbReference>
<keyword evidence="6" id="KW-0299">Galactose metabolism</keyword>
<keyword evidence="7 8" id="KW-0413">Isomerase</keyword>
<protein>
    <recommendedName>
        <fullName evidence="8">UDP-glucose 4-epimerase</fullName>
        <ecNumber evidence="8">5.1.3.2</ecNumber>
    </recommendedName>
</protein>
<dbReference type="GO" id="GO:0003974">
    <property type="term" value="F:UDP-N-acetylglucosamine 4-epimerase activity"/>
    <property type="evidence" value="ECO:0007669"/>
    <property type="project" value="UniProtKB-EC"/>
</dbReference>
<evidence type="ECO:0000313" key="10">
    <source>
        <dbReference type="Proteomes" id="UP000887578"/>
    </source>
</evidence>
<evidence type="ECO:0000256" key="1">
    <source>
        <dbReference type="ARBA" id="ARBA00000014"/>
    </source>
</evidence>
<keyword evidence="5 8" id="KW-0520">NAD</keyword>
<dbReference type="GO" id="GO:0003978">
    <property type="term" value="F:UDP-glucose 4-epimerase activity"/>
    <property type="evidence" value="ECO:0007669"/>
    <property type="project" value="UniProtKB-UniRule"/>
</dbReference>
<keyword evidence="10" id="KW-1185">Reference proteome</keyword>
<reference evidence="11" key="1">
    <citation type="submission" date="2022-11" db="UniProtKB">
        <authorList>
            <consortium name="WormBaseParasite"/>
        </authorList>
    </citation>
    <scope>IDENTIFICATION</scope>
</reference>
<dbReference type="Gene3D" id="3.90.25.10">
    <property type="entry name" value="UDP-galactose 4-epimerase, domain 1"/>
    <property type="match status" value="1"/>
</dbReference>
<dbReference type="InterPro" id="IPR005886">
    <property type="entry name" value="UDP_G4E"/>
</dbReference>
<evidence type="ECO:0000256" key="7">
    <source>
        <dbReference type="ARBA" id="ARBA00023235"/>
    </source>
</evidence>
<keyword evidence="8" id="KW-0119">Carbohydrate metabolism</keyword>
<evidence type="ECO:0000313" key="11">
    <source>
        <dbReference type="WBParaSite" id="PDA_v2.g14044.t1"/>
    </source>
</evidence>
<dbReference type="CDD" id="cd05247">
    <property type="entry name" value="UDP_G4E_1_SDR_e"/>
    <property type="match status" value="1"/>
</dbReference>
<dbReference type="PANTHER" id="PTHR43725:SF47">
    <property type="entry name" value="UDP-GLUCOSE 4-EPIMERASE"/>
    <property type="match status" value="1"/>
</dbReference>
<proteinExistence type="inferred from homology"/>
<evidence type="ECO:0000256" key="2">
    <source>
        <dbReference type="ARBA" id="ARBA00000083"/>
    </source>
</evidence>
<dbReference type="WBParaSite" id="PDA_v2.g14044.t1">
    <property type="protein sequence ID" value="PDA_v2.g14044.t1"/>
    <property type="gene ID" value="PDA_v2.g14044"/>
</dbReference>
<evidence type="ECO:0000256" key="3">
    <source>
        <dbReference type="ARBA" id="ARBA00001911"/>
    </source>
</evidence>
<comment type="catalytic activity">
    <reaction evidence="2 8">
        <text>UDP-alpha-D-glucose = UDP-alpha-D-galactose</text>
        <dbReference type="Rhea" id="RHEA:22168"/>
        <dbReference type="ChEBI" id="CHEBI:58885"/>
        <dbReference type="ChEBI" id="CHEBI:66914"/>
        <dbReference type="EC" id="5.1.3.2"/>
    </reaction>
</comment>